<dbReference type="SMART" id="SM00474">
    <property type="entry name" value="35EXOc"/>
    <property type="match status" value="1"/>
</dbReference>
<proteinExistence type="predicted"/>
<protein>
    <recommendedName>
        <fullName evidence="4">3'-5' exonuclease domain-containing protein</fullName>
    </recommendedName>
</protein>
<dbReference type="GO" id="GO:0005737">
    <property type="term" value="C:cytoplasm"/>
    <property type="evidence" value="ECO:0007669"/>
    <property type="project" value="TreeGrafter"/>
</dbReference>
<keyword evidence="3" id="KW-0812">Transmembrane</keyword>
<dbReference type="Pfam" id="PF01612">
    <property type="entry name" value="DNA_pol_A_exo1"/>
    <property type="match status" value="1"/>
</dbReference>
<dbReference type="InterPro" id="IPR012337">
    <property type="entry name" value="RNaseH-like_sf"/>
</dbReference>
<keyword evidence="1" id="KW-0540">Nuclease</keyword>
<evidence type="ECO:0000256" key="1">
    <source>
        <dbReference type="ARBA" id="ARBA00022722"/>
    </source>
</evidence>
<evidence type="ECO:0000256" key="3">
    <source>
        <dbReference type="SAM" id="Phobius"/>
    </source>
</evidence>
<evidence type="ECO:0000256" key="2">
    <source>
        <dbReference type="ARBA" id="ARBA00022801"/>
    </source>
</evidence>
<dbReference type="GO" id="GO:0005634">
    <property type="term" value="C:nucleus"/>
    <property type="evidence" value="ECO:0007669"/>
    <property type="project" value="TreeGrafter"/>
</dbReference>
<dbReference type="InterPro" id="IPR002562">
    <property type="entry name" value="3'-5'_exonuclease_dom"/>
</dbReference>
<dbReference type="AlphaFoldDB" id="A0A9Q0C974"/>
<keyword evidence="3" id="KW-0472">Membrane</keyword>
<dbReference type="PANTHER" id="PTHR13620">
    <property type="entry name" value="3-5 EXONUCLEASE"/>
    <property type="match status" value="1"/>
</dbReference>
<dbReference type="PANTHER" id="PTHR13620:SF105">
    <property type="entry name" value="OS01G0737700 PROTEIN"/>
    <property type="match status" value="1"/>
</dbReference>
<feature type="domain" description="3'-5' exonuclease" evidence="4">
    <location>
        <begin position="19"/>
        <end position="207"/>
    </location>
</feature>
<dbReference type="CDD" id="cd06141">
    <property type="entry name" value="WRN_exo"/>
    <property type="match status" value="1"/>
</dbReference>
<keyword evidence="3" id="KW-1133">Transmembrane helix</keyword>
<dbReference type="InterPro" id="IPR051132">
    <property type="entry name" value="3-5_Exonuclease_domain"/>
</dbReference>
<evidence type="ECO:0000313" key="5">
    <source>
        <dbReference type="EMBL" id="KAJ1689631.1"/>
    </source>
</evidence>
<reference evidence="5" key="1">
    <citation type="journal article" date="2022" name="Cell">
        <title>Repeat-based holocentromeres influence genome architecture and karyotype evolution.</title>
        <authorList>
            <person name="Hofstatter P.G."/>
            <person name="Thangavel G."/>
            <person name="Lux T."/>
            <person name="Neumann P."/>
            <person name="Vondrak T."/>
            <person name="Novak P."/>
            <person name="Zhang M."/>
            <person name="Costa L."/>
            <person name="Castellani M."/>
            <person name="Scott A."/>
            <person name="Toegelov H."/>
            <person name="Fuchs J."/>
            <person name="Mata-Sucre Y."/>
            <person name="Dias Y."/>
            <person name="Vanzela A.L.L."/>
            <person name="Huettel B."/>
            <person name="Almeida C.C.S."/>
            <person name="Simkova H."/>
            <person name="Souza G."/>
            <person name="Pedrosa-Harand A."/>
            <person name="Macas J."/>
            <person name="Mayer K.F.X."/>
            <person name="Houben A."/>
            <person name="Marques A."/>
        </authorList>
    </citation>
    <scope>NUCLEOTIDE SEQUENCE</scope>
    <source>
        <strain evidence="5">RhyBre1mFocal</strain>
    </source>
</reference>
<keyword evidence="6" id="KW-1185">Reference proteome</keyword>
<dbReference type="GO" id="GO:0006139">
    <property type="term" value="P:nucleobase-containing compound metabolic process"/>
    <property type="evidence" value="ECO:0007669"/>
    <property type="project" value="InterPro"/>
</dbReference>
<sequence length="239" mass="27305">MVIQQRSESTYTIKAIDNMYTIEATVTKSGHVVAKWIDKILRSCTSPPVVGLDIEWRPNGLYGDREENPVAVLQLCVGRSCLIFQLLHCDFIPDKLHNFLRNNHYRFVGVGVREDAQKLLRWYGLDVSSCADDLRDLAAKKTGQLDMKQWGLQRLVRKFMGVDMEKPRSVQVSDWGRRVLEPEQIEYAVLDAFASFEVGRKLVDGKALNVILEAFQALLRLLFVLVICMVIWVSILSHP</sequence>
<dbReference type="EMBL" id="JAMQYH010000004">
    <property type="protein sequence ID" value="KAJ1689631.1"/>
    <property type="molecule type" value="Genomic_DNA"/>
</dbReference>
<evidence type="ECO:0000259" key="4">
    <source>
        <dbReference type="SMART" id="SM00474"/>
    </source>
</evidence>
<organism evidence="5 6">
    <name type="scientific">Rhynchospora breviuscula</name>
    <dbReference type="NCBI Taxonomy" id="2022672"/>
    <lineage>
        <taxon>Eukaryota</taxon>
        <taxon>Viridiplantae</taxon>
        <taxon>Streptophyta</taxon>
        <taxon>Embryophyta</taxon>
        <taxon>Tracheophyta</taxon>
        <taxon>Spermatophyta</taxon>
        <taxon>Magnoliopsida</taxon>
        <taxon>Liliopsida</taxon>
        <taxon>Poales</taxon>
        <taxon>Cyperaceae</taxon>
        <taxon>Cyperoideae</taxon>
        <taxon>Rhynchosporeae</taxon>
        <taxon>Rhynchospora</taxon>
    </lineage>
</organism>
<keyword evidence="2" id="KW-0378">Hydrolase</keyword>
<gene>
    <name evidence="5" type="ORF">LUZ63_013786</name>
</gene>
<dbReference type="SUPFAM" id="SSF53098">
    <property type="entry name" value="Ribonuclease H-like"/>
    <property type="match status" value="1"/>
</dbReference>
<dbReference type="OrthoDB" id="1920326at2759"/>
<accession>A0A9Q0C974</accession>
<dbReference type="Proteomes" id="UP001151287">
    <property type="component" value="Unassembled WGS sequence"/>
</dbReference>
<dbReference type="Gene3D" id="3.30.420.10">
    <property type="entry name" value="Ribonuclease H-like superfamily/Ribonuclease H"/>
    <property type="match status" value="1"/>
</dbReference>
<dbReference type="InterPro" id="IPR036397">
    <property type="entry name" value="RNaseH_sf"/>
</dbReference>
<dbReference type="GO" id="GO:0008408">
    <property type="term" value="F:3'-5' exonuclease activity"/>
    <property type="evidence" value="ECO:0007669"/>
    <property type="project" value="InterPro"/>
</dbReference>
<evidence type="ECO:0000313" key="6">
    <source>
        <dbReference type="Proteomes" id="UP001151287"/>
    </source>
</evidence>
<dbReference type="GO" id="GO:0003676">
    <property type="term" value="F:nucleic acid binding"/>
    <property type="evidence" value="ECO:0007669"/>
    <property type="project" value="InterPro"/>
</dbReference>
<dbReference type="FunFam" id="3.30.420.10:FF:000054">
    <property type="entry name" value="Werner Syndrome-like exonuclease"/>
    <property type="match status" value="1"/>
</dbReference>
<comment type="caution">
    <text evidence="5">The sequence shown here is derived from an EMBL/GenBank/DDBJ whole genome shotgun (WGS) entry which is preliminary data.</text>
</comment>
<feature type="transmembrane region" description="Helical" evidence="3">
    <location>
        <begin position="217"/>
        <end position="235"/>
    </location>
</feature>
<name>A0A9Q0C974_9POAL</name>